<reference evidence="3" key="1">
    <citation type="submission" date="2013-10" db="EMBL/GenBank/DDBJ databases">
        <title>Genomic analysis of the causative agents of coccidiosis in chickens.</title>
        <authorList>
            <person name="Reid A.J."/>
            <person name="Blake D."/>
            <person name="Billington K."/>
            <person name="Browne H."/>
            <person name="Dunn M."/>
            <person name="Hung S."/>
            <person name="Kawahara F."/>
            <person name="Miranda-Saavedra D."/>
            <person name="Mourier T."/>
            <person name="Nagra H."/>
            <person name="Otto T.D."/>
            <person name="Rawlings N."/>
            <person name="Sanchez A."/>
            <person name="Sanders M."/>
            <person name="Subramaniam C."/>
            <person name="Tay Y."/>
            <person name="Dear P."/>
            <person name="Doerig C."/>
            <person name="Gruber A."/>
            <person name="Parkinson J."/>
            <person name="Shirley M."/>
            <person name="Wan K.L."/>
            <person name="Berriman M."/>
            <person name="Tomley F."/>
            <person name="Pain A."/>
        </authorList>
    </citation>
    <scope>NUCLEOTIDE SEQUENCE [LARGE SCALE GENOMIC DNA]</scope>
    <source>
        <strain evidence="3">Houghton</strain>
    </source>
</reference>
<evidence type="ECO:0000256" key="1">
    <source>
        <dbReference type="SAM" id="Coils"/>
    </source>
</evidence>
<dbReference type="AlphaFoldDB" id="U6L084"/>
<dbReference type="OrthoDB" id="347537at2759"/>
<dbReference type="VEuPathDB" id="ToxoDB:ETH_00024010"/>
<dbReference type="EMBL" id="HG675525">
    <property type="protein sequence ID" value="CDJ41170.1"/>
    <property type="molecule type" value="Genomic_DNA"/>
</dbReference>
<evidence type="ECO:0000313" key="4">
    <source>
        <dbReference type="Proteomes" id="UP000030747"/>
    </source>
</evidence>
<sequence>MGLSRQAIVAGALREQKQMRRREEFLAAALDAVTHQKEIQHIAEVFRRREAAVAAAFLRRRVCEVRSQLSSGLEERRCKLKALLEGEQNEAKATIRQLQQSAATREHAMMQRAEALRRKRDQERNEEDKRLYNLPHKQGQDDLRLQERRKLVKEVSYPSISFTISEREKERKEEMQRLETENEAIARRLQAESEAAAEQRLQQRIDRLERRREMDAVLAEQLEERHRRELEEAKLESVQRQKLQGAKKNARWLLSAELPFYATTEQVKQREALRAAMESEKAFERERVTAAVAQHRALLQQE</sequence>
<dbReference type="Proteomes" id="UP000030747">
    <property type="component" value="Unassembled WGS sequence"/>
</dbReference>
<name>U6L084_EIMTE</name>
<evidence type="ECO:0000256" key="2">
    <source>
        <dbReference type="SAM" id="MobiDB-lite"/>
    </source>
</evidence>
<protein>
    <recommendedName>
        <fullName evidence="5">Trichohyalin-plectin-homology domain-containing protein</fullName>
    </recommendedName>
</protein>
<dbReference type="OMA" id="NAMQIAS"/>
<evidence type="ECO:0008006" key="5">
    <source>
        <dbReference type="Google" id="ProtNLM"/>
    </source>
</evidence>
<keyword evidence="1" id="KW-0175">Coiled coil</keyword>
<feature type="region of interest" description="Disordered" evidence="2">
    <location>
        <begin position="112"/>
        <end position="132"/>
    </location>
</feature>
<accession>U6L084</accession>
<feature type="compositionally biased region" description="Basic and acidic residues" evidence="2">
    <location>
        <begin position="112"/>
        <end position="131"/>
    </location>
</feature>
<organism evidence="3 4">
    <name type="scientific">Eimeria tenella</name>
    <name type="common">Coccidian parasite</name>
    <dbReference type="NCBI Taxonomy" id="5802"/>
    <lineage>
        <taxon>Eukaryota</taxon>
        <taxon>Sar</taxon>
        <taxon>Alveolata</taxon>
        <taxon>Apicomplexa</taxon>
        <taxon>Conoidasida</taxon>
        <taxon>Coccidia</taxon>
        <taxon>Eucoccidiorida</taxon>
        <taxon>Eimeriorina</taxon>
        <taxon>Eimeriidae</taxon>
        <taxon>Eimeria</taxon>
    </lineage>
</organism>
<dbReference type="VEuPathDB" id="ToxoDB:ETH2_0530500"/>
<reference evidence="3" key="2">
    <citation type="submission" date="2013-10" db="EMBL/GenBank/DDBJ databases">
        <authorList>
            <person name="Aslett M."/>
        </authorList>
    </citation>
    <scope>NUCLEOTIDE SEQUENCE [LARGE SCALE GENOMIC DNA]</scope>
    <source>
        <strain evidence="3">Houghton</strain>
    </source>
</reference>
<dbReference type="RefSeq" id="XP_013231920.1">
    <property type="nucleotide sequence ID" value="XM_013376466.1"/>
</dbReference>
<feature type="coiled-coil region" evidence="1">
    <location>
        <begin position="164"/>
        <end position="239"/>
    </location>
</feature>
<proteinExistence type="predicted"/>
<evidence type="ECO:0000313" key="3">
    <source>
        <dbReference type="EMBL" id="CDJ41170.1"/>
    </source>
</evidence>
<gene>
    <name evidence="3" type="ORF">ETH_00024010</name>
</gene>
<keyword evidence="4" id="KW-1185">Reference proteome</keyword>
<dbReference type="GeneID" id="25253914"/>